<gene>
    <name evidence="2" type="primary">Dana\GF27419</name>
    <name evidence="2" type="ORF">GF27419</name>
</gene>
<protein>
    <submittedName>
        <fullName evidence="2">Uncharacterized protein</fullName>
    </submittedName>
</protein>
<sequence length="63" mass="7207">MKPELGSRISDSRIKEQTSEESGLRVKIQRVGIEKKLYGKDIPKGFHTALSNWFAHIHTIQTD</sequence>
<feature type="region of interest" description="Disordered" evidence="1">
    <location>
        <begin position="1"/>
        <end position="22"/>
    </location>
</feature>
<accession>A0A0P8ZQT8</accession>
<dbReference type="EMBL" id="CH902619">
    <property type="protein sequence ID" value="KPU76835.1"/>
    <property type="molecule type" value="Genomic_DNA"/>
</dbReference>
<evidence type="ECO:0000256" key="1">
    <source>
        <dbReference type="SAM" id="MobiDB-lite"/>
    </source>
</evidence>
<evidence type="ECO:0000313" key="3">
    <source>
        <dbReference type="Proteomes" id="UP000007801"/>
    </source>
</evidence>
<dbReference type="Proteomes" id="UP000007801">
    <property type="component" value="Unassembled WGS sequence"/>
</dbReference>
<reference evidence="2 3" key="1">
    <citation type="journal article" date="2007" name="Nature">
        <title>Evolution of genes and genomes on the Drosophila phylogeny.</title>
        <authorList>
            <consortium name="Drosophila 12 Genomes Consortium"/>
            <person name="Clark A.G."/>
            <person name="Eisen M.B."/>
            <person name="Smith D.R."/>
            <person name="Bergman C.M."/>
            <person name="Oliver B."/>
            <person name="Markow T.A."/>
            <person name="Kaufman T.C."/>
            <person name="Kellis M."/>
            <person name="Gelbart W."/>
            <person name="Iyer V.N."/>
            <person name="Pollard D.A."/>
            <person name="Sackton T.B."/>
            <person name="Larracuente A.M."/>
            <person name="Singh N.D."/>
            <person name="Abad J.P."/>
            <person name="Abt D.N."/>
            <person name="Adryan B."/>
            <person name="Aguade M."/>
            <person name="Akashi H."/>
            <person name="Anderson W.W."/>
            <person name="Aquadro C.F."/>
            <person name="Ardell D.H."/>
            <person name="Arguello R."/>
            <person name="Artieri C.G."/>
            <person name="Barbash D.A."/>
            <person name="Barker D."/>
            <person name="Barsanti P."/>
            <person name="Batterham P."/>
            <person name="Batzoglou S."/>
            <person name="Begun D."/>
            <person name="Bhutkar A."/>
            <person name="Blanco E."/>
            <person name="Bosak S.A."/>
            <person name="Bradley R.K."/>
            <person name="Brand A.D."/>
            <person name="Brent M.R."/>
            <person name="Brooks A.N."/>
            <person name="Brown R.H."/>
            <person name="Butlin R.K."/>
            <person name="Caggese C."/>
            <person name="Calvi B.R."/>
            <person name="Bernardo de Carvalho A."/>
            <person name="Caspi A."/>
            <person name="Castrezana S."/>
            <person name="Celniker S.E."/>
            <person name="Chang J.L."/>
            <person name="Chapple C."/>
            <person name="Chatterji S."/>
            <person name="Chinwalla A."/>
            <person name="Civetta A."/>
            <person name="Clifton S.W."/>
            <person name="Comeron J.M."/>
            <person name="Costello J.C."/>
            <person name="Coyne J.A."/>
            <person name="Daub J."/>
            <person name="David R.G."/>
            <person name="Delcher A.L."/>
            <person name="Delehaunty K."/>
            <person name="Do C.B."/>
            <person name="Ebling H."/>
            <person name="Edwards K."/>
            <person name="Eickbush T."/>
            <person name="Evans J.D."/>
            <person name="Filipski A."/>
            <person name="Findeiss S."/>
            <person name="Freyhult E."/>
            <person name="Fulton L."/>
            <person name="Fulton R."/>
            <person name="Garcia A.C."/>
            <person name="Gardiner A."/>
            <person name="Garfield D.A."/>
            <person name="Garvin B.E."/>
            <person name="Gibson G."/>
            <person name="Gilbert D."/>
            <person name="Gnerre S."/>
            <person name="Godfrey J."/>
            <person name="Good R."/>
            <person name="Gotea V."/>
            <person name="Gravely B."/>
            <person name="Greenberg A.J."/>
            <person name="Griffiths-Jones S."/>
            <person name="Gross S."/>
            <person name="Guigo R."/>
            <person name="Gustafson E.A."/>
            <person name="Haerty W."/>
            <person name="Hahn M.W."/>
            <person name="Halligan D.L."/>
            <person name="Halpern A.L."/>
            <person name="Halter G.M."/>
            <person name="Han M.V."/>
            <person name="Heger A."/>
            <person name="Hillier L."/>
            <person name="Hinrichs A.S."/>
            <person name="Holmes I."/>
            <person name="Hoskins R.A."/>
            <person name="Hubisz M.J."/>
            <person name="Hultmark D."/>
            <person name="Huntley M.A."/>
            <person name="Jaffe D.B."/>
            <person name="Jagadeeshan S."/>
            <person name="Jeck W.R."/>
            <person name="Johnson J."/>
            <person name="Jones C.D."/>
            <person name="Jordan W.C."/>
            <person name="Karpen G.H."/>
            <person name="Kataoka E."/>
            <person name="Keightley P.D."/>
            <person name="Kheradpour P."/>
            <person name="Kirkness E.F."/>
            <person name="Koerich L.B."/>
            <person name="Kristiansen K."/>
            <person name="Kudrna D."/>
            <person name="Kulathinal R.J."/>
            <person name="Kumar S."/>
            <person name="Kwok R."/>
            <person name="Lander E."/>
            <person name="Langley C.H."/>
            <person name="Lapoint R."/>
            <person name="Lazzaro B.P."/>
            <person name="Lee S.J."/>
            <person name="Levesque L."/>
            <person name="Li R."/>
            <person name="Lin C.F."/>
            <person name="Lin M.F."/>
            <person name="Lindblad-Toh K."/>
            <person name="Llopart A."/>
            <person name="Long M."/>
            <person name="Low L."/>
            <person name="Lozovsky E."/>
            <person name="Lu J."/>
            <person name="Luo M."/>
            <person name="Machado C.A."/>
            <person name="Makalowski W."/>
            <person name="Marzo M."/>
            <person name="Matsuda M."/>
            <person name="Matzkin L."/>
            <person name="McAllister B."/>
            <person name="McBride C.S."/>
            <person name="McKernan B."/>
            <person name="McKernan K."/>
            <person name="Mendez-Lago M."/>
            <person name="Minx P."/>
            <person name="Mollenhauer M.U."/>
            <person name="Montooth K."/>
            <person name="Mount S.M."/>
            <person name="Mu X."/>
            <person name="Myers E."/>
            <person name="Negre B."/>
            <person name="Newfeld S."/>
            <person name="Nielsen R."/>
            <person name="Noor M.A."/>
            <person name="O'Grady P."/>
            <person name="Pachter L."/>
            <person name="Papaceit M."/>
            <person name="Parisi M.J."/>
            <person name="Parisi M."/>
            <person name="Parts L."/>
            <person name="Pedersen J.S."/>
            <person name="Pesole G."/>
            <person name="Phillippy A.M."/>
            <person name="Ponting C.P."/>
            <person name="Pop M."/>
            <person name="Porcelli D."/>
            <person name="Powell J.R."/>
            <person name="Prohaska S."/>
            <person name="Pruitt K."/>
            <person name="Puig M."/>
            <person name="Quesneville H."/>
            <person name="Ram K.R."/>
            <person name="Rand D."/>
            <person name="Rasmussen M.D."/>
            <person name="Reed L.K."/>
            <person name="Reenan R."/>
            <person name="Reily A."/>
            <person name="Remington K.A."/>
            <person name="Rieger T.T."/>
            <person name="Ritchie M.G."/>
            <person name="Robin C."/>
            <person name="Rogers Y.H."/>
            <person name="Rohde C."/>
            <person name="Rozas J."/>
            <person name="Rubenfield M.J."/>
            <person name="Ruiz A."/>
            <person name="Russo S."/>
            <person name="Salzberg S.L."/>
            <person name="Sanchez-Gracia A."/>
            <person name="Saranga D.J."/>
            <person name="Sato H."/>
            <person name="Schaeffer S.W."/>
            <person name="Schatz M.C."/>
            <person name="Schlenke T."/>
            <person name="Schwartz R."/>
            <person name="Segarra C."/>
            <person name="Singh R.S."/>
            <person name="Sirot L."/>
            <person name="Sirota M."/>
            <person name="Sisneros N.B."/>
            <person name="Smith C.D."/>
            <person name="Smith T.F."/>
            <person name="Spieth J."/>
            <person name="Stage D.E."/>
            <person name="Stark A."/>
            <person name="Stephan W."/>
            <person name="Strausberg R.L."/>
            <person name="Strempel S."/>
            <person name="Sturgill D."/>
            <person name="Sutton G."/>
            <person name="Sutton G.G."/>
            <person name="Tao W."/>
            <person name="Teichmann S."/>
            <person name="Tobari Y.N."/>
            <person name="Tomimura Y."/>
            <person name="Tsolas J.M."/>
            <person name="Valente V.L."/>
            <person name="Venter E."/>
            <person name="Venter J.C."/>
            <person name="Vicario S."/>
            <person name="Vieira F.G."/>
            <person name="Vilella A.J."/>
            <person name="Villasante A."/>
            <person name="Walenz B."/>
            <person name="Wang J."/>
            <person name="Wasserman M."/>
            <person name="Watts T."/>
            <person name="Wilson D."/>
            <person name="Wilson R.K."/>
            <person name="Wing R.A."/>
            <person name="Wolfner M.F."/>
            <person name="Wong A."/>
            <person name="Wong G.K."/>
            <person name="Wu C.I."/>
            <person name="Wu G."/>
            <person name="Yamamoto D."/>
            <person name="Yang H.P."/>
            <person name="Yang S.P."/>
            <person name="Yorke J.A."/>
            <person name="Yoshida K."/>
            <person name="Zdobnov E."/>
            <person name="Zhang P."/>
            <person name="Zhang Y."/>
            <person name="Zimin A.V."/>
            <person name="Baldwin J."/>
            <person name="Abdouelleil A."/>
            <person name="Abdulkadir J."/>
            <person name="Abebe A."/>
            <person name="Abera B."/>
            <person name="Abreu J."/>
            <person name="Acer S.C."/>
            <person name="Aftuck L."/>
            <person name="Alexander A."/>
            <person name="An P."/>
            <person name="Anderson E."/>
            <person name="Anderson S."/>
            <person name="Arachi H."/>
            <person name="Azer M."/>
            <person name="Bachantsang P."/>
            <person name="Barry A."/>
            <person name="Bayul T."/>
            <person name="Berlin A."/>
            <person name="Bessette D."/>
            <person name="Bloom T."/>
            <person name="Blye J."/>
            <person name="Boguslavskiy L."/>
            <person name="Bonnet C."/>
            <person name="Boukhgalter B."/>
            <person name="Bourzgui I."/>
            <person name="Brown A."/>
            <person name="Cahill P."/>
            <person name="Channer S."/>
            <person name="Cheshatsang Y."/>
            <person name="Chuda L."/>
            <person name="Citroen M."/>
            <person name="Collymore A."/>
            <person name="Cooke P."/>
            <person name="Costello M."/>
            <person name="D'Aco K."/>
            <person name="Daza R."/>
            <person name="De Haan G."/>
            <person name="DeGray S."/>
            <person name="DeMaso C."/>
            <person name="Dhargay N."/>
            <person name="Dooley K."/>
            <person name="Dooley E."/>
            <person name="Doricent M."/>
            <person name="Dorje P."/>
            <person name="Dorjee K."/>
            <person name="Dupes A."/>
            <person name="Elong R."/>
            <person name="Falk J."/>
            <person name="Farina A."/>
            <person name="Faro S."/>
            <person name="Ferguson D."/>
            <person name="Fisher S."/>
            <person name="Foley C.D."/>
            <person name="Franke A."/>
            <person name="Friedrich D."/>
            <person name="Gadbois L."/>
            <person name="Gearin G."/>
            <person name="Gearin C.R."/>
            <person name="Giannoukos G."/>
            <person name="Goode T."/>
            <person name="Graham J."/>
            <person name="Grandbois E."/>
            <person name="Grewal S."/>
            <person name="Gyaltsen K."/>
            <person name="Hafez N."/>
            <person name="Hagos B."/>
            <person name="Hall J."/>
            <person name="Henson C."/>
            <person name="Hollinger A."/>
            <person name="Honan T."/>
            <person name="Huard M.D."/>
            <person name="Hughes L."/>
            <person name="Hurhula B."/>
            <person name="Husby M.E."/>
            <person name="Kamat A."/>
            <person name="Kanga B."/>
            <person name="Kashin S."/>
            <person name="Khazanovich D."/>
            <person name="Kisner P."/>
            <person name="Lance K."/>
            <person name="Lara M."/>
            <person name="Lee W."/>
            <person name="Lennon N."/>
            <person name="Letendre F."/>
            <person name="LeVine R."/>
            <person name="Lipovsky A."/>
            <person name="Liu X."/>
            <person name="Liu J."/>
            <person name="Liu S."/>
            <person name="Lokyitsang T."/>
            <person name="Lokyitsang Y."/>
            <person name="Lubonja R."/>
            <person name="Lui A."/>
            <person name="MacDonald P."/>
            <person name="Magnisalis V."/>
            <person name="Maru K."/>
            <person name="Matthews C."/>
            <person name="McCusker W."/>
            <person name="McDonough S."/>
            <person name="Mehta T."/>
            <person name="Meldrim J."/>
            <person name="Meneus L."/>
            <person name="Mihai O."/>
            <person name="Mihalev A."/>
            <person name="Mihova T."/>
            <person name="Mittelman R."/>
            <person name="Mlenga V."/>
            <person name="Montmayeur A."/>
            <person name="Mulrain L."/>
            <person name="Navidi A."/>
            <person name="Naylor J."/>
            <person name="Negash T."/>
            <person name="Nguyen T."/>
            <person name="Nguyen N."/>
            <person name="Nicol R."/>
            <person name="Norbu C."/>
            <person name="Norbu N."/>
            <person name="Novod N."/>
            <person name="O'Neill B."/>
            <person name="Osman S."/>
            <person name="Markiewicz E."/>
            <person name="Oyono O.L."/>
            <person name="Patti C."/>
            <person name="Phunkhang P."/>
            <person name="Pierre F."/>
            <person name="Priest M."/>
            <person name="Raghuraman S."/>
            <person name="Rege F."/>
            <person name="Reyes R."/>
            <person name="Rise C."/>
            <person name="Rogov P."/>
            <person name="Ross K."/>
            <person name="Ryan E."/>
            <person name="Settipalli S."/>
            <person name="Shea T."/>
            <person name="Sherpa N."/>
            <person name="Shi L."/>
            <person name="Shih D."/>
            <person name="Sparrow T."/>
            <person name="Spaulding J."/>
            <person name="Stalker J."/>
            <person name="Stange-Thomann N."/>
            <person name="Stavropoulos S."/>
            <person name="Stone C."/>
            <person name="Strader C."/>
            <person name="Tesfaye S."/>
            <person name="Thomson T."/>
            <person name="Thoulutsang Y."/>
            <person name="Thoulutsang D."/>
            <person name="Topham K."/>
            <person name="Topping I."/>
            <person name="Tsamla T."/>
            <person name="Vassiliev H."/>
            <person name="Vo A."/>
            <person name="Wangchuk T."/>
            <person name="Wangdi T."/>
            <person name="Weiand M."/>
            <person name="Wilkinson J."/>
            <person name="Wilson A."/>
            <person name="Yadav S."/>
            <person name="Young G."/>
            <person name="Yu Q."/>
            <person name="Zembek L."/>
            <person name="Zhong D."/>
            <person name="Zimmer A."/>
            <person name="Zwirko Z."/>
            <person name="Jaffe D.B."/>
            <person name="Alvarez P."/>
            <person name="Brockman W."/>
            <person name="Butler J."/>
            <person name="Chin C."/>
            <person name="Gnerre S."/>
            <person name="Grabherr M."/>
            <person name="Kleber M."/>
            <person name="Mauceli E."/>
            <person name="MacCallum I."/>
        </authorList>
    </citation>
    <scope>NUCLEOTIDE SEQUENCE [LARGE SCALE GENOMIC DNA]</scope>
    <source>
        <strain evidence="3">Tucson 14024-0371.13</strain>
    </source>
</reference>
<proteinExistence type="predicted"/>
<evidence type="ECO:0000313" key="2">
    <source>
        <dbReference type="EMBL" id="KPU76835.1"/>
    </source>
</evidence>
<dbReference type="InParanoid" id="A0A0P8ZQT8"/>
<name>A0A0P8ZQT8_DROAN</name>
<organism evidence="2 3">
    <name type="scientific">Drosophila ananassae</name>
    <name type="common">Fruit fly</name>
    <dbReference type="NCBI Taxonomy" id="7217"/>
    <lineage>
        <taxon>Eukaryota</taxon>
        <taxon>Metazoa</taxon>
        <taxon>Ecdysozoa</taxon>
        <taxon>Arthropoda</taxon>
        <taxon>Hexapoda</taxon>
        <taxon>Insecta</taxon>
        <taxon>Pterygota</taxon>
        <taxon>Neoptera</taxon>
        <taxon>Endopterygota</taxon>
        <taxon>Diptera</taxon>
        <taxon>Brachycera</taxon>
        <taxon>Muscomorpha</taxon>
        <taxon>Ephydroidea</taxon>
        <taxon>Drosophilidae</taxon>
        <taxon>Drosophila</taxon>
        <taxon>Sophophora</taxon>
    </lineage>
</organism>
<keyword evidence="3" id="KW-1185">Reference proteome</keyword>
<dbReference type="AlphaFoldDB" id="A0A0P8ZQT8"/>